<reference evidence="11 12" key="2">
    <citation type="journal article" date="2007" name="BMC Biol.">
        <title>A 100%-complete sequence reveals unusually simple genomic features in the hot-spring red alga Cyanidioschyzon merolae.</title>
        <authorList>
            <person name="Nozaki H."/>
            <person name="Takano H."/>
            <person name="Misumi O."/>
            <person name="Terasawa K."/>
            <person name="Matsuzaki M."/>
            <person name="Maruyama S."/>
            <person name="Nishida K."/>
            <person name="Yagisawa F."/>
            <person name="Yoshida Y."/>
            <person name="Fujiwara T."/>
            <person name="Takio S."/>
            <person name="Tamura K."/>
            <person name="Chung S.J."/>
            <person name="Nakamura S."/>
            <person name="Kuroiwa H."/>
            <person name="Tanaka K."/>
            <person name="Sato N."/>
            <person name="Kuroiwa T."/>
        </authorList>
    </citation>
    <scope>NUCLEOTIDE SEQUENCE [LARGE SCALE GENOMIC DNA]</scope>
    <source>
        <strain evidence="11 12">10D</strain>
    </source>
</reference>
<evidence type="ECO:0000259" key="10">
    <source>
        <dbReference type="PROSITE" id="PS50897"/>
    </source>
</evidence>
<evidence type="ECO:0000256" key="7">
    <source>
        <dbReference type="ARBA" id="ARBA00026184"/>
    </source>
</evidence>
<feature type="repeat" description="WD" evidence="8">
    <location>
        <begin position="573"/>
        <end position="614"/>
    </location>
</feature>
<protein>
    <recommendedName>
        <fullName evidence="7">WD40 repeat-containing protein SMU1</fullName>
    </recommendedName>
</protein>
<dbReference type="CDD" id="cd00200">
    <property type="entry name" value="WD40"/>
    <property type="match status" value="1"/>
</dbReference>
<name>M1VEE3_CYAM1</name>
<dbReference type="STRING" id="280699.M1VEE3"/>
<evidence type="ECO:0000256" key="4">
    <source>
        <dbReference type="ARBA" id="ARBA00022737"/>
    </source>
</evidence>
<evidence type="ECO:0000256" key="8">
    <source>
        <dbReference type="PROSITE-ProRule" id="PRU00221"/>
    </source>
</evidence>
<dbReference type="PROSITE" id="PS50897">
    <property type="entry name" value="CTLH"/>
    <property type="match status" value="1"/>
</dbReference>
<keyword evidence="12" id="KW-1185">Reference proteome</keyword>
<dbReference type="PROSITE" id="PS50082">
    <property type="entry name" value="WD_REPEATS_2"/>
    <property type="match status" value="5"/>
</dbReference>
<evidence type="ECO:0000256" key="6">
    <source>
        <dbReference type="ARBA" id="ARBA00025801"/>
    </source>
</evidence>
<evidence type="ECO:0000256" key="5">
    <source>
        <dbReference type="ARBA" id="ARBA00023187"/>
    </source>
</evidence>
<dbReference type="Pfam" id="PF00400">
    <property type="entry name" value="WD40"/>
    <property type="match status" value="7"/>
</dbReference>
<dbReference type="SMART" id="SM00320">
    <property type="entry name" value="WD40"/>
    <property type="match status" value="7"/>
</dbReference>
<dbReference type="OrthoDB" id="674604at2759"/>
<comment type="similarity">
    <text evidence="6">Belongs to the WD repeat SMU1 family.</text>
</comment>
<dbReference type="SUPFAM" id="SSF50978">
    <property type="entry name" value="WD40 repeat-like"/>
    <property type="match status" value="1"/>
</dbReference>
<organism evidence="11 12">
    <name type="scientific">Cyanidioschyzon merolae (strain NIES-3377 / 10D)</name>
    <name type="common">Unicellular red alga</name>
    <dbReference type="NCBI Taxonomy" id="280699"/>
    <lineage>
        <taxon>Eukaryota</taxon>
        <taxon>Rhodophyta</taxon>
        <taxon>Bangiophyceae</taxon>
        <taxon>Cyanidiales</taxon>
        <taxon>Cyanidiaceae</taxon>
        <taxon>Cyanidioschyzon</taxon>
    </lineage>
</organism>
<keyword evidence="3" id="KW-0507">mRNA processing</keyword>
<evidence type="ECO:0000256" key="9">
    <source>
        <dbReference type="SAM" id="MobiDB-lite"/>
    </source>
</evidence>
<evidence type="ECO:0000313" key="12">
    <source>
        <dbReference type="Proteomes" id="UP000007014"/>
    </source>
</evidence>
<dbReference type="Gene3D" id="2.130.10.10">
    <property type="entry name" value="YVTN repeat-like/Quinoprotein amine dehydrogenase"/>
    <property type="match status" value="3"/>
</dbReference>
<dbReference type="Proteomes" id="UP000007014">
    <property type="component" value="Chromosome 14"/>
</dbReference>
<dbReference type="GO" id="GO:0000398">
    <property type="term" value="P:mRNA splicing, via spliceosome"/>
    <property type="evidence" value="ECO:0007669"/>
    <property type="project" value="InterPro"/>
</dbReference>
<dbReference type="InterPro" id="IPR006595">
    <property type="entry name" value="CTLH_C"/>
</dbReference>
<reference evidence="11 12" key="1">
    <citation type="journal article" date="2004" name="Nature">
        <title>Genome sequence of the ultrasmall unicellular red alga Cyanidioschyzon merolae 10D.</title>
        <authorList>
            <person name="Matsuzaki M."/>
            <person name="Misumi O."/>
            <person name="Shin-i T."/>
            <person name="Maruyama S."/>
            <person name="Takahara M."/>
            <person name="Miyagishima S."/>
            <person name="Mori T."/>
            <person name="Nishida K."/>
            <person name="Yagisawa F."/>
            <person name="Nishida K."/>
            <person name="Yoshida Y."/>
            <person name="Nishimura Y."/>
            <person name="Nakao S."/>
            <person name="Kobayashi T."/>
            <person name="Momoyama Y."/>
            <person name="Higashiyama T."/>
            <person name="Minoda A."/>
            <person name="Sano M."/>
            <person name="Nomoto H."/>
            <person name="Oishi K."/>
            <person name="Hayashi H."/>
            <person name="Ohta F."/>
            <person name="Nishizaka S."/>
            <person name="Haga S."/>
            <person name="Miura S."/>
            <person name="Morishita T."/>
            <person name="Kabeya Y."/>
            <person name="Terasawa K."/>
            <person name="Suzuki Y."/>
            <person name="Ishii Y."/>
            <person name="Asakawa S."/>
            <person name="Takano H."/>
            <person name="Ohta N."/>
            <person name="Kuroiwa H."/>
            <person name="Tanaka K."/>
            <person name="Shimizu N."/>
            <person name="Sugano S."/>
            <person name="Sato N."/>
            <person name="Nozaki H."/>
            <person name="Ogasawara N."/>
            <person name="Kohara Y."/>
            <person name="Kuroiwa T."/>
        </authorList>
    </citation>
    <scope>NUCLEOTIDE SEQUENCE [LARGE SCALE GENOMIC DNA]</scope>
    <source>
        <strain evidence="11 12">10D</strain>
    </source>
</reference>
<dbReference type="InterPro" id="IPR001680">
    <property type="entry name" value="WD40_rpt"/>
</dbReference>
<dbReference type="InterPro" id="IPR020472">
    <property type="entry name" value="WD40_PAC1"/>
</dbReference>
<dbReference type="PROSITE" id="PS50896">
    <property type="entry name" value="LISH"/>
    <property type="match status" value="1"/>
</dbReference>
<evidence type="ECO:0000313" key="11">
    <source>
        <dbReference type="EMBL" id="BAM81262.1"/>
    </source>
</evidence>
<dbReference type="InterPro" id="IPR045184">
    <property type="entry name" value="SMU1"/>
</dbReference>
<feature type="repeat" description="WD" evidence="8">
    <location>
        <begin position="615"/>
        <end position="656"/>
    </location>
</feature>
<dbReference type="GeneID" id="16995381"/>
<dbReference type="InterPro" id="IPR015943">
    <property type="entry name" value="WD40/YVTN_repeat-like_dom_sf"/>
</dbReference>
<dbReference type="InterPro" id="IPR006594">
    <property type="entry name" value="LisH"/>
</dbReference>
<sequence>MQQAANEQAAHADGLEPATQTTAFGALQPESQPQPQPQRPLSVVATESVLIDHGPRYTRGLRDALELLGARRLSLPTQAGFTAPPGRRLDAGEQMISPSRMHWTDATESATGSRALWSGVPQGPALAGVHVGNNTRPLVREGAPRLGLVFDPEDPCIQRDMLRMIRQYLEDHGYVLSSMVVNDEANLMEREARSQQWQARRIRSAILTGDWSEVERLCQKTPLKNLKVFLYALYRQQFLELIERHETEKAYAVLMKRLKPLEGHAPRGPAEFRDLCYLLTCKSVHEAHAASIPLSLDWGGSQAGRELLAEQLTRLLDMEQEAECVFGDPQGTSPQRREVPPHRLEQLVQQAYAYQIEFARYHPLVLPRIRTLLEDYHCFAIPNAERPPRLCGHEANIKCVTFVGKEGLMLATGSSDRRVGLWDTDSGALLGMLSGHSSRVWDVSASPSGRVLASGSADGRIGLWVSEAHAPGFRLGAMLAHHPAVGHGSVATSAAMQGSSISSIGSIGNSTSVRPGGGLSGAGPGHALTKLPTTGGDVYTVCVHPAETHVLSGGYDKTLRLHDIRTGQIVRSFVGHQAAVTRAVFNPHGNLIVSGSKDSTIKFWDIISGVCVRTFSFHFGEVTSVELNSTGTLLLSSSKDNSNRLWDLRASRPIRRFKGHQNTSKNFIRACFGPNELLVVGGSEDGQICIWDVESATLIQRLTACRRGPVFSAVWSQQQSLLASCGNDGDARLWWYDPSRPLSVPDGAAA</sequence>
<dbReference type="KEGG" id="cme:CYME_CMN161C"/>
<proteinExistence type="inferred from homology"/>
<dbReference type="AlphaFoldDB" id="M1VEE3"/>
<dbReference type="RefSeq" id="XP_005537298.1">
    <property type="nucleotide sequence ID" value="XM_005537241.1"/>
</dbReference>
<dbReference type="PROSITE" id="PS00678">
    <property type="entry name" value="WD_REPEATS_1"/>
    <property type="match status" value="3"/>
</dbReference>
<keyword evidence="4" id="KW-0677">Repeat</keyword>
<dbReference type="Gramene" id="CMN161CT">
    <property type="protein sequence ID" value="CMN161CT"/>
    <property type="gene ID" value="CMN161C"/>
</dbReference>
<dbReference type="GO" id="GO:0016607">
    <property type="term" value="C:nuclear speck"/>
    <property type="evidence" value="ECO:0007669"/>
    <property type="project" value="UniProtKB-SubCell"/>
</dbReference>
<evidence type="ECO:0000256" key="3">
    <source>
        <dbReference type="ARBA" id="ARBA00022664"/>
    </source>
</evidence>
<dbReference type="PROSITE" id="PS50294">
    <property type="entry name" value="WD_REPEATS_REGION"/>
    <property type="match status" value="4"/>
</dbReference>
<dbReference type="OMA" id="EYRGWTA"/>
<dbReference type="InterPro" id="IPR036322">
    <property type="entry name" value="WD40_repeat_dom_sf"/>
</dbReference>
<keyword evidence="2 8" id="KW-0853">WD repeat</keyword>
<keyword evidence="5" id="KW-0508">mRNA splicing</keyword>
<gene>
    <name evidence="11" type="ORF">CYME_CMN161C</name>
</gene>
<feature type="region of interest" description="Disordered" evidence="9">
    <location>
        <begin position="1"/>
        <end position="41"/>
    </location>
</feature>
<dbReference type="PANTHER" id="PTHR22848">
    <property type="entry name" value="WD40 REPEAT PROTEIN"/>
    <property type="match status" value="1"/>
</dbReference>
<feature type="repeat" description="WD" evidence="8">
    <location>
        <begin position="390"/>
        <end position="432"/>
    </location>
</feature>
<comment type="subcellular location">
    <subcellularLocation>
        <location evidence="1">Nucleus speckle</location>
    </subcellularLocation>
</comment>
<feature type="domain" description="CTLH" evidence="10">
    <location>
        <begin position="198"/>
        <end position="249"/>
    </location>
</feature>
<dbReference type="HOGENOM" id="CLU_008524_0_0_1"/>
<evidence type="ECO:0000256" key="1">
    <source>
        <dbReference type="ARBA" id="ARBA00004324"/>
    </source>
</evidence>
<feature type="repeat" description="WD" evidence="8">
    <location>
        <begin position="672"/>
        <end position="701"/>
    </location>
</feature>
<dbReference type="EMBL" id="AP006496">
    <property type="protein sequence ID" value="BAM81262.1"/>
    <property type="molecule type" value="Genomic_DNA"/>
</dbReference>
<feature type="repeat" description="WD" evidence="8">
    <location>
        <begin position="433"/>
        <end position="464"/>
    </location>
</feature>
<evidence type="ECO:0000256" key="2">
    <source>
        <dbReference type="ARBA" id="ARBA00022574"/>
    </source>
</evidence>
<dbReference type="PRINTS" id="PR00320">
    <property type="entry name" value="GPROTEINBRPT"/>
</dbReference>
<dbReference type="InterPro" id="IPR019775">
    <property type="entry name" value="WD40_repeat_CS"/>
</dbReference>
<dbReference type="eggNOG" id="KOG0266">
    <property type="taxonomic scope" value="Eukaryota"/>
</dbReference>
<accession>M1VEE3</accession>